<organism evidence="1 2">
    <name type="scientific">Rhabditophanes sp. KR3021</name>
    <dbReference type="NCBI Taxonomy" id="114890"/>
    <lineage>
        <taxon>Eukaryota</taxon>
        <taxon>Metazoa</taxon>
        <taxon>Ecdysozoa</taxon>
        <taxon>Nematoda</taxon>
        <taxon>Chromadorea</taxon>
        <taxon>Rhabditida</taxon>
        <taxon>Tylenchina</taxon>
        <taxon>Panagrolaimomorpha</taxon>
        <taxon>Strongyloidoidea</taxon>
        <taxon>Alloionematidae</taxon>
        <taxon>Rhabditophanes</taxon>
    </lineage>
</organism>
<sequence>MSAAKKDLEDAIENMDICKDDESSDEESGDETNKKVYLPGVSRGLEEGEEWDFDPSAYKLYYAFEMNRPCMSFDVINDTLGENRWSPPETCFIVTGSYADKPKENELAVVKLSNLHGSRNKEAMQDDESDSESEDEDAEQGKGKKDAVMHAAIIPYFGGINRVKSSTIGGSNVVAVWNEKIKVFIKRKLDNGGKSKKLLNLFISHNLTIKQVDIRHRALGMLTVGDLVLESFN</sequence>
<name>A0AC35UHL2_9BILA</name>
<accession>A0AC35UHL2</accession>
<dbReference type="Proteomes" id="UP000095286">
    <property type="component" value="Unplaced"/>
</dbReference>
<dbReference type="WBParaSite" id="RSKR_0001157000.1">
    <property type="protein sequence ID" value="RSKR_0001157000.1"/>
    <property type="gene ID" value="RSKR_0001157000"/>
</dbReference>
<proteinExistence type="predicted"/>
<protein>
    <submittedName>
        <fullName evidence="2">CAF1C_H4-bd domain-containing protein</fullName>
    </submittedName>
</protein>
<evidence type="ECO:0000313" key="1">
    <source>
        <dbReference type="Proteomes" id="UP000095286"/>
    </source>
</evidence>
<reference evidence="2" key="1">
    <citation type="submission" date="2016-11" db="UniProtKB">
        <authorList>
            <consortium name="WormBaseParasite"/>
        </authorList>
    </citation>
    <scope>IDENTIFICATION</scope>
    <source>
        <strain evidence="2">KR3021</strain>
    </source>
</reference>
<evidence type="ECO:0000313" key="2">
    <source>
        <dbReference type="WBParaSite" id="RSKR_0001157000.1"/>
    </source>
</evidence>